<dbReference type="AlphaFoldDB" id="A0A9P1FZR9"/>
<feature type="transmembrane region" description="Helical" evidence="2">
    <location>
        <begin position="190"/>
        <end position="208"/>
    </location>
</feature>
<dbReference type="EMBL" id="CAMXCT010001979">
    <property type="protein sequence ID" value="CAI3994653.1"/>
    <property type="molecule type" value="Genomic_DNA"/>
</dbReference>
<keyword evidence="2" id="KW-1133">Transmembrane helix</keyword>
<evidence type="ECO:0000313" key="4">
    <source>
        <dbReference type="EMBL" id="CAL1148028.1"/>
    </source>
</evidence>
<feature type="transmembrane region" description="Helical" evidence="2">
    <location>
        <begin position="145"/>
        <end position="164"/>
    </location>
</feature>
<evidence type="ECO:0000256" key="2">
    <source>
        <dbReference type="SAM" id="Phobius"/>
    </source>
</evidence>
<keyword evidence="2" id="KW-0812">Transmembrane</keyword>
<keyword evidence="2" id="KW-0472">Membrane</keyword>
<sequence>MDAAKICSFGFALIGAWLLGYRPLLHTPCRSAAEVLTTLVSGASLALLAPFMPWPPPPGSVITLAVIGMLLSAGTPCGSLFSALLLSLSLGVGLAGYFWQLGLCNAAESGPVSDVHGIFLSLMAVIFVLAFVCTPGIAGPGTMKVVLAPCLGALLFTCGIAGLVKEKFALTIPELLQASCEPSPQKWRSFGLWAVISLCGIAMQLIFLRSAKGEQQDGRLVERLLAVEEGQERQSETAGVANIPRPGAGGEGGKNRYDTLRKAIDAPEDADLSHLSEVDRKIVEICRKDEEERDRVLWGGGLI</sequence>
<comment type="caution">
    <text evidence="3">The sequence shown here is derived from an EMBL/GenBank/DDBJ whole genome shotgun (WGS) entry which is preliminary data.</text>
</comment>
<evidence type="ECO:0000256" key="1">
    <source>
        <dbReference type="SAM" id="MobiDB-lite"/>
    </source>
</evidence>
<accession>A0A9P1FZR9</accession>
<organism evidence="3">
    <name type="scientific">Cladocopium goreaui</name>
    <dbReference type="NCBI Taxonomy" id="2562237"/>
    <lineage>
        <taxon>Eukaryota</taxon>
        <taxon>Sar</taxon>
        <taxon>Alveolata</taxon>
        <taxon>Dinophyceae</taxon>
        <taxon>Suessiales</taxon>
        <taxon>Symbiodiniaceae</taxon>
        <taxon>Cladocopium</taxon>
    </lineage>
</organism>
<feature type="transmembrane region" description="Helical" evidence="2">
    <location>
        <begin position="55"/>
        <end position="73"/>
    </location>
</feature>
<evidence type="ECO:0000313" key="5">
    <source>
        <dbReference type="EMBL" id="CAL4781965.1"/>
    </source>
</evidence>
<dbReference type="EMBL" id="CAMXCT020001979">
    <property type="protein sequence ID" value="CAL1148028.1"/>
    <property type="molecule type" value="Genomic_DNA"/>
</dbReference>
<feature type="region of interest" description="Disordered" evidence="1">
    <location>
        <begin position="235"/>
        <end position="256"/>
    </location>
</feature>
<feature type="transmembrane region" description="Helical" evidence="2">
    <location>
        <begin position="119"/>
        <end position="138"/>
    </location>
</feature>
<reference evidence="3" key="1">
    <citation type="submission" date="2022-10" db="EMBL/GenBank/DDBJ databases">
        <authorList>
            <person name="Chen Y."/>
            <person name="Dougan E. K."/>
            <person name="Chan C."/>
            <person name="Rhodes N."/>
            <person name="Thang M."/>
        </authorList>
    </citation>
    <scope>NUCLEOTIDE SEQUENCE</scope>
</reference>
<name>A0A9P1FZR9_9DINO</name>
<keyword evidence="6" id="KW-1185">Reference proteome</keyword>
<feature type="transmembrane region" description="Helical" evidence="2">
    <location>
        <begin position="80"/>
        <end position="99"/>
    </location>
</feature>
<evidence type="ECO:0000313" key="6">
    <source>
        <dbReference type="Proteomes" id="UP001152797"/>
    </source>
</evidence>
<reference evidence="4" key="2">
    <citation type="submission" date="2024-04" db="EMBL/GenBank/DDBJ databases">
        <authorList>
            <person name="Chen Y."/>
            <person name="Shah S."/>
            <person name="Dougan E. K."/>
            <person name="Thang M."/>
            <person name="Chan C."/>
        </authorList>
    </citation>
    <scope>NUCLEOTIDE SEQUENCE [LARGE SCALE GENOMIC DNA]</scope>
</reference>
<gene>
    <name evidence="3" type="ORF">C1SCF055_LOCUS21287</name>
</gene>
<proteinExistence type="predicted"/>
<protein>
    <submittedName>
        <fullName evidence="5">DUF4203 domain-containing protein</fullName>
    </submittedName>
</protein>
<dbReference type="Proteomes" id="UP001152797">
    <property type="component" value="Unassembled WGS sequence"/>
</dbReference>
<dbReference type="EMBL" id="CAMXCT030001979">
    <property type="protein sequence ID" value="CAL4781965.1"/>
    <property type="molecule type" value="Genomic_DNA"/>
</dbReference>
<evidence type="ECO:0000313" key="3">
    <source>
        <dbReference type="EMBL" id="CAI3994653.1"/>
    </source>
</evidence>